<dbReference type="InterPro" id="IPR039426">
    <property type="entry name" value="TonB-dep_rcpt-like"/>
</dbReference>
<dbReference type="OrthoDB" id="9805434at2"/>
<evidence type="ECO:0000313" key="14">
    <source>
        <dbReference type="Proteomes" id="UP000219285"/>
    </source>
</evidence>
<keyword evidence="13" id="KW-0675">Receptor</keyword>
<organism evidence="13 14">
    <name type="scientific">Alteromonas pelagimontana</name>
    <dbReference type="NCBI Taxonomy" id="1858656"/>
    <lineage>
        <taxon>Bacteria</taxon>
        <taxon>Pseudomonadati</taxon>
        <taxon>Pseudomonadota</taxon>
        <taxon>Gammaproteobacteria</taxon>
        <taxon>Alteromonadales</taxon>
        <taxon>Alteromonadaceae</taxon>
        <taxon>Alteromonas/Salinimonas group</taxon>
        <taxon>Alteromonas</taxon>
    </lineage>
</organism>
<evidence type="ECO:0000259" key="12">
    <source>
        <dbReference type="Pfam" id="PF07715"/>
    </source>
</evidence>
<keyword evidence="2 8" id="KW-0813">Transport</keyword>
<comment type="subcellular location">
    <subcellularLocation>
        <location evidence="1 8">Cell outer membrane</location>
        <topology evidence="1 8">Multi-pass membrane protein</topology>
    </subcellularLocation>
</comment>
<name>A0A6M4MFH7_9ALTE</name>
<evidence type="ECO:0000256" key="6">
    <source>
        <dbReference type="ARBA" id="ARBA00023136"/>
    </source>
</evidence>
<evidence type="ECO:0000256" key="10">
    <source>
        <dbReference type="SAM" id="SignalP"/>
    </source>
</evidence>
<dbReference type="PANTHER" id="PTHR47234">
    <property type="match status" value="1"/>
</dbReference>
<dbReference type="Proteomes" id="UP000219285">
    <property type="component" value="Chromosome"/>
</dbReference>
<keyword evidence="3 8" id="KW-1134">Transmembrane beta strand</keyword>
<reference evidence="13 14" key="2">
    <citation type="submission" date="2020-04" db="EMBL/GenBank/DDBJ databases">
        <title>Complete genome sequence of Alteromonas pelagimontana 5.12T.</title>
        <authorList>
            <person name="Sinha R.K."/>
            <person name="Krishnan K.P."/>
            <person name="Kurian J.P."/>
        </authorList>
    </citation>
    <scope>NUCLEOTIDE SEQUENCE [LARGE SCALE GENOMIC DNA]</scope>
    <source>
        <strain evidence="13 14">5.12</strain>
    </source>
</reference>
<proteinExistence type="inferred from homology"/>
<keyword evidence="5 9" id="KW-0798">TonB box</keyword>
<dbReference type="Pfam" id="PF07715">
    <property type="entry name" value="Plug"/>
    <property type="match status" value="1"/>
</dbReference>
<reference evidence="14" key="1">
    <citation type="submission" date="2014-12" db="EMBL/GenBank/DDBJ databases">
        <title>Complete genome sequence of a multi-drug resistant Klebsiella pneumoniae.</title>
        <authorList>
            <person name="Hua X."/>
            <person name="Chen Q."/>
            <person name="Li X."/>
            <person name="Feng Y."/>
            <person name="Ruan Z."/>
            <person name="Yu Y."/>
        </authorList>
    </citation>
    <scope>NUCLEOTIDE SEQUENCE [LARGE SCALE GENOMIC DNA]</scope>
    <source>
        <strain evidence="14">5.12</strain>
    </source>
</reference>
<keyword evidence="14" id="KW-1185">Reference proteome</keyword>
<keyword evidence="6 8" id="KW-0472">Membrane</keyword>
<dbReference type="Gene3D" id="2.40.170.20">
    <property type="entry name" value="TonB-dependent receptor, beta-barrel domain"/>
    <property type="match status" value="1"/>
</dbReference>
<dbReference type="InterPro" id="IPR037066">
    <property type="entry name" value="Plug_dom_sf"/>
</dbReference>
<dbReference type="AlphaFoldDB" id="A0A6M4MFH7"/>
<comment type="similarity">
    <text evidence="8 9">Belongs to the TonB-dependent receptor family.</text>
</comment>
<evidence type="ECO:0000256" key="4">
    <source>
        <dbReference type="ARBA" id="ARBA00022692"/>
    </source>
</evidence>
<dbReference type="PROSITE" id="PS52016">
    <property type="entry name" value="TONB_DEPENDENT_REC_3"/>
    <property type="match status" value="1"/>
</dbReference>
<dbReference type="PANTHER" id="PTHR47234:SF3">
    <property type="entry name" value="SECRETIN_TONB SHORT N-TERMINAL DOMAIN-CONTAINING PROTEIN"/>
    <property type="match status" value="1"/>
</dbReference>
<feature type="signal peptide" evidence="10">
    <location>
        <begin position="1"/>
        <end position="22"/>
    </location>
</feature>
<accession>A0A6M4MFH7</accession>
<dbReference type="InterPro" id="IPR012910">
    <property type="entry name" value="Plug_dom"/>
</dbReference>
<evidence type="ECO:0000313" key="13">
    <source>
        <dbReference type="EMBL" id="QJR81638.1"/>
    </source>
</evidence>
<dbReference type="InterPro" id="IPR000531">
    <property type="entry name" value="Beta-barrel_TonB"/>
</dbReference>
<keyword evidence="7 8" id="KW-0998">Cell outer membrane</keyword>
<keyword evidence="10" id="KW-0732">Signal</keyword>
<dbReference type="KEGG" id="apel:CA267_013115"/>
<keyword evidence="4 8" id="KW-0812">Transmembrane</keyword>
<dbReference type="RefSeq" id="WP_075610798.1">
    <property type="nucleotide sequence ID" value="NZ_CP052766.1"/>
</dbReference>
<evidence type="ECO:0000256" key="8">
    <source>
        <dbReference type="PROSITE-ProRule" id="PRU01360"/>
    </source>
</evidence>
<evidence type="ECO:0000256" key="3">
    <source>
        <dbReference type="ARBA" id="ARBA00022452"/>
    </source>
</evidence>
<dbReference type="EMBL" id="CP052766">
    <property type="protein sequence ID" value="QJR81638.1"/>
    <property type="molecule type" value="Genomic_DNA"/>
</dbReference>
<dbReference type="InterPro" id="IPR036942">
    <property type="entry name" value="Beta-barrel_TonB_sf"/>
</dbReference>
<evidence type="ECO:0000256" key="7">
    <source>
        <dbReference type="ARBA" id="ARBA00023237"/>
    </source>
</evidence>
<evidence type="ECO:0000259" key="11">
    <source>
        <dbReference type="Pfam" id="PF00593"/>
    </source>
</evidence>
<dbReference type="Gene3D" id="2.170.130.10">
    <property type="entry name" value="TonB-dependent receptor, plug domain"/>
    <property type="match status" value="1"/>
</dbReference>
<feature type="chain" id="PRO_5028906474" evidence="10">
    <location>
        <begin position="23"/>
        <end position="882"/>
    </location>
</feature>
<protein>
    <submittedName>
        <fullName evidence="13">TonB-dependent receptor</fullName>
    </submittedName>
</protein>
<feature type="domain" description="TonB-dependent receptor-like beta-barrel" evidence="11">
    <location>
        <begin position="382"/>
        <end position="842"/>
    </location>
</feature>
<evidence type="ECO:0000256" key="9">
    <source>
        <dbReference type="RuleBase" id="RU003357"/>
    </source>
</evidence>
<evidence type="ECO:0000256" key="2">
    <source>
        <dbReference type="ARBA" id="ARBA00022448"/>
    </source>
</evidence>
<dbReference type="SUPFAM" id="SSF56935">
    <property type="entry name" value="Porins"/>
    <property type="match status" value="1"/>
</dbReference>
<gene>
    <name evidence="13" type="ORF">CA267_013115</name>
</gene>
<dbReference type="GO" id="GO:0009279">
    <property type="term" value="C:cell outer membrane"/>
    <property type="evidence" value="ECO:0007669"/>
    <property type="project" value="UniProtKB-SubCell"/>
</dbReference>
<evidence type="ECO:0000256" key="1">
    <source>
        <dbReference type="ARBA" id="ARBA00004571"/>
    </source>
</evidence>
<sequence>MKRKKLSAAIYASFAGISLSMAAVSDVYSQETVVPDAESDAVERIAVVGARGAPRSVTSSPVPVDVLTADDVSAVAFSDMNDVMKTLVPSYTLGRQPIADGAAFIRPASLRGLPTDKTLVLVNSKRRHRSALVEVGGSGTQGPDLAMIPTAAIGSVEVLRDGAAAQYGSDAIAGVINFQLKNNTEGGMFTAEWGQYYEGDGDGLTISGNKGFSLGEDGFVSISAEYSDNDATNRAVQYCTAAFCLDSSLPNYDADAAYNDYLTPEFLAAADEMANSTQGADVVQPWGAPNSEATRVFINAGYMFSDAVELYAFGNYSEKDADSTFYYRYPGNGTIEDIRLEDGSVWNPLSFFPGGFTPRFFGSITDYSMVGGVKGMIDAFGYDISGRYGYDEIDYTISNTINPSLGDASPTAFRPGLLSNEETHFQADFTYDFASYVFAFGLSYLDEGYDIEGGEESSFVAGNYSVADPWGFCNADGTSSAEGLNVIANGSSLDCANPDDPVYQIMGVGANGFPGYSPEFAGTYERDSYAAYIDLSGDITDDLFGQAALRYEDYSDFGSELVYKIAGFYQLNDEVGLRASYGTGFRAPTPGQQGTTNVSTRLPNGFPVATGLFPAGGEIAQALGASNLDPEKSSNITFGVTADYGALNITLDYYRIALEDRLYAISTLDVSADESAGDAYQNYLALVDAGVVGAESIGGVLYFQNAFDTVTEGVDLVANYLMESEYGSTTLTASVNYNKSEFDSDPSEYLNAEDMYDFENGTPETRGIFSIKHAYEAFQVLARLSYYGEYENVDAVTTLAQGNQIDWNNTDLQKFGSEWMFDLEGTYHISENLSLSAGVRNLFDNYPDKTNLADSCCGQIYRADSIVDWQGGYYYTKLVANF</sequence>
<feature type="domain" description="TonB-dependent receptor plug" evidence="12">
    <location>
        <begin position="58"/>
        <end position="175"/>
    </location>
</feature>
<dbReference type="Pfam" id="PF00593">
    <property type="entry name" value="TonB_dep_Rec_b-barrel"/>
    <property type="match status" value="1"/>
</dbReference>
<evidence type="ECO:0000256" key="5">
    <source>
        <dbReference type="ARBA" id="ARBA00023077"/>
    </source>
</evidence>